<organism evidence="1">
    <name type="scientific">Sipha flava</name>
    <name type="common">yellow sugarcane aphid</name>
    <dbReference type="NCBI Taxonomy" id="143950"/>
    <lineage>
        <taxon>Eukaryota</taxon>
        <taxon>Metazoa</taxon>
        <taxon>Ecdysozoa</taxon>
        <taxon>Arthropoda</taxon>
        <taxon>Hexapoda</taxon>
        <taxon>Insecta</taxon>
        <taxon>Pterygota</taxon>
        <taxon>Neoptera</taxon>
        <taxon>Paraneoptera</taxon>
        <taxon>Hemiptera</taxon>
        <taxon>Sternorrhyncha</taxon>
        <taxon>Aphidomorpha</taxon>
        <taxon>Aphidoidea</taxon>
        <taxon>Aphididae</taxon>
        <taxon>Sipha</taxon>
    </lineage>
</organism>
<reference evidence="3" key="2">
    <citation type="submission" date="2025-04" db="UniProtKB">
        <authorList>
            <consortium name="RefSeq"/>
        </authorList>
    </citation>
    <scope>IDENTIFICATION</scope>
    <source>
        <tissue evidence="3">Whole body</tissue>
    </source>
</reference>
<dbReference type="EMBL" id="GGMS01003878">
    <property type="protein sequence ID" value="MBY73081.1"/>
    <property type="molecule type" value="Transcribed_RNA"/>
</dbReference>
<dbReference type="AlphaFoldDB" id="A0A2S2Q662"/>
<dbReference type="RefSeq" id="XP_025417011.1">
    <property type="nucleotide sequence ID" value="XM_025561226.1"/>
</dbReference>
<dbReference type="Proteomes" id="UP000694846">
    <property type="component" value="Unplaced"/>
</dbReference>
<gene>
    <name evidence="3" type="primary">LOC112688160</name>
    <name evidence="1" type="ORF">g.51052</name>
</gene>
<evidence type="ECO:0000313" key="3">
    <source>
        <dbReference type="RefSeq" id="XP_025417011.1"/>
    </source>
</evidence>
<accession>A0A2S2Q662</accession>
<sequence length="222" mass="25526">MLIMSLQSLDFLLQQAEESEKTNVPKKSGKIDLHTPFGLNDLMFDDNELYSCDQNITSSMSRLHLDNQVTDKCSNINDYISKHLSLLSTDESKLSIVENVNDIKQKLPLVDKNNENCENIMKCKDKTALKPLTQNKGGHTKNYKIFRTKLWSKVRKSPLEKSDTGLSLTIGRKYPKSNSNLMNDYLCKVLFETRSRGFRFNTPSPDELVLSWMDIVRQMPNK</sequence>
<keyword evidence="2" id="KW-1185">Reference proteome</keyword>
<evidence type="ECO:0000313" key="1">
    <source>
        <dbReference type="EMBL" id="MBY73081.1"/>
    </source>
</evidence>
<proteinExistence type="predicted"/>
<name>A0A2S2Q662_9HEMI</name>
<evidence type="ECO:0000313" key="2">
    <source>
        <dbReference type="Proteomes" id="UP000694846"/>
    </source>
</evidence>
<dbReference type="OrthoDB" id="6592206at2759"/>
<protein>
    <submittedName>
        <fullName evidence="3">Uncharacterized protein LOC112688160</fullName>
    </submittedName>
</protein>
<dbReference type="GeneID" id="112688160"/>
<reference evidence="1" key="1">
    <citation type="submission" date="2018-04" db="EMBL/GenBank/DDBJ databases">
        <title>Transcriptome assembly of Sipha flava.</title>
        <authorList>
            <person name="Scully E.D."/>
            <person name="Geib S.M."/>
            <person name="Palmer N.A."/>
            <person name="Koch K."/>
            <person name="Bradshaw J."/>
            <person name="Heng-Moss T."/>
            <person name="Sarath G."/>
        </authorList>
    </citation>
    <scope>NUCLEOTIDE SEQUENCE</scope>
</reference>